<feature type="domain" description="NADH:flavin oxidoreductase/NADH oxidase N-terminal" evidence="6">
    <location>
        <begin position="3"/>
        <end position="338"/>
    </location>
</feature>
<dbReference type="GO" id="GO:0003959">
    <property type="term" value="F:NADPH dehydrogenase activity"/>
    <property type="evidence" value="ECO:0007669"/>
    <property type="project" value="InterPro"/>
</dbReference>
<dbReference type="EMBL" id="LGAA01000022">
    <property type="protein sequence ID" value="KPD02273.1"/>
    <property type="molecule type" value="Genomic_DNA"/>
</dbReference>
<keyword evidence="3" id="KW-0288">FMN</keyword>
<evidence type="ECO:0000259" key="6">
    <source>
        <dbReference type="Pfam" id="PF00724"/>
    </source>
</evidence>
<reference evidence="7 8" key="1">
    <citation type="submission" date="2015-07" db="EMBL/GenBank/DDBJ databases">
        <title>ATOL: Assembling a taxonomically balanced genome-scale reconstruction of the evolutionary history of the Enterobacteriaceae.</title>
        <authorList>
            <person name="Plunkett G.III."/>
            <person name="Neeno-Eckwall E.C."/>
            <person name="Glasner J.D."/>
            <person name="Perna N.T."/>
        </authorList>
    </citation>
    <scope>NUCLEOTIDE SEQUENCE [LARGE SCALE GENOMIC DNA]</scope>
    <source>
        <strain evidence="7 8">ATCC 35017</strain>
    </source>
</reference>
<dbReference type="InterPro" id="IPR001155">
    <property type="entry name" value="OxRdtase_FMN_N"/>
</dbReference>
<gene>
    <name evidence="7" type="ORF">M992_2275</name>
</gene>
<dbReference type="PANTHER" id="PTHR43303:SF4">
    <property type="entry name" value="NADPH DEHYDROGENASE C23G7.10C-RELATED"/>
    <property type="match status" value="1"/>
</dbReference>
<comment type="caution">
    <text evidence="7">The sequence shown here is derived from an EMBL/GenBank/DDBJ whole genome shotgun (WGS) entry which is preliminary data.</text>
</comment>
<dbReference type="AlphaFoldDB" id="A0A0N0I9L1"/>
<dbReference type="InterPro" id="IPR013785">
    <property type="entry name" value="Aldolase_TIM"/>
</dbReference>
<dbReference type="Gene3D" id="3.20.20.70">
    <property type="entry name" value="Aldolase class I"/>
    <property type="match status" value="1"/>
</dbReference>
<dbReference type="OrthoDB" id="8523426at2"/>
<dbReference type="GO" id="GO:0050661">
    <property type="term" value="F:NADP binding"/>
    <property type="evidence" value="ECO:0007669"/>
    <property type="project" value="InterPro"/>
</dbReference>
<evidence type="ECO:0000256" key="1">
    <source>
        <dbReference type="ARBA" id="ARBA00001917"/>
    </source>
</evidence>
<dbReference type="RefSeq" id="WP_053908701.1">
    <property type="nucleotide sequence ID" value="NZ_CAWMUS010000022.1"/>
</dbReference>
<accession>A0A0N0I9L1</accession>
<sequence>MSKLFSPSPLGQYSLDNRIVVAPMCQYSAQHGLANSWHAQHYTNLALSGASLVIFEAAAVSPIGRISDHDLGLWDDQQAVELKKIVSDIRSYSSAKLGIQIAHAGRKASTEVPWLGGHGIDEQQPRGWKTVAPSAIAFDDYPEPEALTQENIQQIKQQFIDAALRAETAGFEVIELHAAHGYLLHQFLSPLSNQRQDQYGGNFDNRLRLLIETFTAVRNAVAEKTVVGVRISATDWVDGGWSLAESIELTERLEELGCDYIHVSSGGLSEKQQIPVGPNYQVPLAQAIRETTDIPVIAVGLITEPEQAEAIIATEQADFIALARGILYNPRWPWHAAAKLGATIHPAPQYLRCAPHLYKNLFS</sequence>
<keyword evidence="8" id="KW-1185">Reference proteome</keyword>
<dbReference type="CDD" id="cd02932">
    <property type="entry name" value="OYE_YqiM_FMN"/>
    <property type="match status" value="1"/>
</dbReference>
<dbReference type="PANTHER" id="PTHR43303">
    <property type="entry name" value="NADPH DEHYDROGENASE C23G7.10C-RELATED"/>
    <property type="match status" value="1"/>
</dbReference>
<dbReference type="Pfam" id="PF00724">
    <property type="entry name" value="Oxidored_FMN"/>
    <property type="match status" value="1"/>
</dbReference>
<proteinExistence type="predicted"/>
<evidence type="ECO:0000313" key="7">
    <source>
        <dbReference type="EMBL" id="KPD02273.1"/>
    </source>
</evidence>
<keyword evidence="5 7" id="KW-0560">Oxidoreductase</keyword>
<evidence type="ECO:0000256" key="5">
    <source>
        <dbReference type="ARBA" id="ARBA00023002"/>
    </source>
</evidence>
<evidence type="ECO:0000313" key="8">
    <source>
        <dbReference type="Proteomes" id="UP000053226"/>
    </source>
</evidence>
<dbReference type="InterPro" id="IPR044152">
    <property type="entry name" value="YqjM-like"/>
</dbReference>
<keyword evidence="2" id="KW-0285">Flavoprotein</keyword>
<dbReference type="EC" id="1.-.-.-" evidence="7"/>
<dbReference type="GO" id="GO:0010181">
    <property type="term" value="F:FMN binding"/>
    <property type="evidence" value="ECO:0007669"/>
    <property type="project" value="InterPro"/>
</dbReference>
<evidence type="ECO:0000256" key="3">
    <source>
        <dbReference type="ARBA" id="ARBA00022643"/>
    </source>
</evidence>
<evidence type="ECO:0000256" key="4">
    <source>
        <dbReference type="ARBA" id="ARBA00022857"/>
    </source>
</evidence>
<protein>
    <submittedName>
        <fullName evidence="7">FMN oxidoreductase</fullName>
        <ecNumber evidence="7">1.-.-.-</ecNumber>
    </submittedName>
</protein>
<comment type="cofactor">
    <cofactor evidence="1">
        <name>FMN</name>
        <dbReference type="ChEBI" id="CHEBI:58210"/>
    </cofactor>
</comment>
<dbReference type="SUPFAM" id="SSF51395">
    <property type="entry name" value="FMN-linked oxidoreductases"/>
    <property type="match status" value="1"/>
</dbReference>
<name>A0A0N0I9L1_9GAMM</name>
<keyword evidence="4" id="KW-0521">NADP</keyword>
<dbReference type="Proteomes" id="UP000053226">
    <property type="component" value="Unassembled WGS sequence"/>
</dbReference>
<evidence type="ECO:0000256" key="2">
    <source>
        <dbReference type="ARBA" id="ARBA00022630"/>
    </source>
</evidence>
<organism evidence="7 8">
    <name type="scientific">Moellerella wisconsensis ATCC 35017</name>
    <dbReference type="NCBI Taxonomy" id="1354267"/>
    <lineage>
        <taxon>Bacteria</taxon>
        <taxon>Pseudomonadati</taxon>
        <taxon>Pseudomonadota</taxon>
        <taxon>Gammaproteobacteria</taxon>
        <taxon>Enterobacterales</taxon>
        <taxon>Morganellaceae</taxon>
        <taxon>Moellerella</taxon>
    </lineage>
</organism>